<evidence type="ECO:0000256" key="6">
    <source>
        <dbReference type="ARBA" id="ARBA00022932"/>
    </source>
</evidence>
<evidence type="ECO:0000259" key="11">
    <source>
        <dbReference type="Pfam" id="PF14840"/>
    </source>
</evidence>
<dbReference type="Gene3D" id="1.20.272.10">
    <property type="match status" value="1"/>
</dbReference>
<feature type="domain" description="DNA polymerase III delta N-terminal" evidence="10">
    <location>
        <begin position="20"/>
        <end position="138"/>
    </location>
</feature>
<dbReference type="GO" id="GO:0009360">
    <property type="term" value="C:DNA polymerase III complex"/>
    <property type="evidence" value="ECO:0007669"/>
    <property type="project" value="UniProtKB-UniRule"/>
</dbReference>
<dbReference type="AlphaFoldDB" id="A0A8J6IKR8"/>
<dbReference type="Proteomes" id="UP000601768">
    <property type="component" value="Unassembled WGS sequence"/>
</dbReference>
<reference evidence="12" key="2">
    <citation type="submission" date="2020-08" db="EMBL/GenBank/DDBJ databases">
        <authorList>
            <person name="Lai Q."/>
        </authorList>
    </citation>
    <scope>NUCLEOTIDE SEQUENCE</scope>
    <source>
        <strain evidence="12">S27-2</strain>
    </source>
</reference>
<evidence type="ECO:0000313" key="13">
    <source>
        <dbReference type="Proteomes" id="UP000601768"/>
    </source>
</evidence>
<accession>A0A8J6IKR8</accession>
<evidence type="ECO:0000256" key="8">
    <source>
        <dbReference type="ARBA" id="ARBA00049244"/>
    </source>
</evidence>
<protein>
    <recommendedName>
        <fullName evidence="2 9">DNA polymerase III subunit delta</fullName>
        <ecNumber evidence="1 9">2.7.7.7</ecNumber>
    </recommendedName>
</protein>
<evidence type="ECO:0000256" key="5">
    <source>
        <dbReference type="ARBA" id="ARBA00022705"/>
    </source>
</evidence>
<feature type="domain" description="DNA polymerase III subunit delta C-terminal" evidence="11">
    <location>
        <begin position="214"/>
        <end position="332"/>
    </location>
</feature>
<dbReference type="InterPro" id="IPR032780">
    <property type="entry name" value="DNA_pol3_delt_C"/>
</dbReference>
<dbReference type="InterPro" id="IPR008921">
    <property type="entry name" value="DNA_pol3_clamp-load_cplx_C"/>
</dbReference>
<dbReference type="PANTHER" id="PTHR34388">
    <property type="entry name" value="DNA POLYMERASE III SUBUNIT DELTA"/>
    <property type="match status" value="1"/>
</dbReference>
<keyword evidence="5" id="KW-0235">DNA replication</keyword>
<dbReference type="Gene3D" id="3.40.50.300">
    <property type="entry name" value="P-loop containing nucleotide triphosphate hydrolases"/>
    <property type="match status" value="1"/>
</dbReference>
<dbReference type="Pfam" id="PF14840">
    <property type="entry name" value="DNA_pol3_delt_C"/>
    <property type="match status" value="1"/>
</dbReference>
<dbReference type="EC" id="2.7.7.7" evidence="1 9"/>
<dbReference type="CDD" id="cd18138">
    <property type="entry name" value="HLD_clamp_pol_III_delta"/>
    <property type="match status" value="1"/>
</dbReference>
<dbReference type="PANTHER" id="PTHR34388:SF1">
    <property type="entry name" value="DNA POLYMERASE III SUBUNIT DELTA"/>
    <property type="match status" value="1"/>
</dbReference>
<keyword evidence="3 12" id="KW-0808">Transferase</keyword>
<dbReference type="SUPFAM" id="SSF52540">
    <property type="entry name" value="P-loop containing nucleoside triphosphate hydrolases"/>
    <property type="match status" value="1"/>
</dbReference>
<dbReference type="SUPFAM" id="SSF48019">
    <property type="entry name" value="post-AAA+ oligomerization domain-like"/>
    <property type="match status" value="1"/>
</dbReference>
<dbReference type="GO" id="GO:0003677">
    <property type="term" value="F:DNA binding"/>
    <property type="evidence" value="ECO:0007669"/>
    <property type="project" value="InterPro"/>
</dbReference>
<dbReference type="Pfam" id="PF06144">
    <property type="entry name" value="DNA_pol3_delta"/>
    <property type="match status" value="1"/>
</dbReference>
<dbReference type="EMBL" id="JACNEP010000001">
    <property type="protein sequence ID" value="MBC3764560.1"/>
    <property type="molecule type" value="Genomic_DNA"/>
</dbReference>
<gene>
    <name evidence="12" type="primary">holA</name>
    <name evidence="12" type="ORF">H8B19_01635</name>
</gene>
<dbReference type="InterPro" id="IPR005790">
    <property type="entry name" value="DNA_polIII_delta"/>
</dbReference>
<evidence type="ECO:0000256" key="1">
    <source>
        <dbReference type="ARBA" id="ARBA00012417"/>
    </source>
</evidence>
<dbReference type="GO" id="GO:0003887">
    <property type="term" value="F:DNA-directed DNA polymerase activity"/>
    <property type="evidence" value="ECO:0007669"/>
    <property type="project" value="UniProtKB-UniRule"/>
</dbReference>
<dbReference type="InterPro" id="IPR010372">
    <property type="entry name" value="DNA_pol3_delta_N"/>
</dbReference>
<keyword evidence="13" id="KW-1185">Reference proteome</keyword>
<proteinExistence type="inferred from homology"/>
<keyword evidence="4 12" id="KW-0548">Nucleotidyltransferase</keyword>
<sequence length="344" mass="38904">MQVYPNRFAAGLQGQLKPFYLIFGEEPQQKIECIELIRKAAREQGFDERQSLVADSSFQWSSLIEASQSMSLFASRQIIELELPTGKPGTEGSKTLVSLTENPNPDTLFIIHGDKIGRDVQNSKWFKALDKLGVYVPCYPVEGRQLTQWIANRIQNKGLQATNEAINLLTEHCEGNLLAAQQEIDKLPLLFPDGKIDFAQLQQAMGDHSRFNVFQLVDVLLAGDIQKAIKMLYRLESEGIEPVVVLWALNREWQNLYEMKFATDNGQSLNTVFTQLRIWKNKQAGYQNALRRLSMAQLTEMQTKIAALDAGLKQSAIARPFIELSHICLLFVPVSLSAIELDYQ</sequence>
<dbReference type="GO" id="GO:0006261">
    <property type="term" value="P:DNA-templated DNA replication"/>
    <property type="evidence" value="ECO:0007669"/>
    <property type="project" value="TreeGrafter"/>
</dbReference>
<comment type="catalytic activity">
    <reaction evidence="8">
        <text>DNA(n) + a 2'-deoxyribonucleoside 5'-triphosphate = DNA(n+1) + diphosphate</text>
        <dbReference type="Rhea" id="RHEA:22508"/>
        <dbReference type="Rhea" id="RHEA-COMP:17339"/>
        <dbReference type="Rhea" id="RHEA-COMP:17340"/>
        <dbReference type="ChEBI" id="CHEBI:33019"/>
        <dbReference type="ChEBI" id="CHEBI:61560"/>
        <dbReference type="ChEBI" id="CHEBI:173112"/>
        <dbReference type="EC" id="2.7.7.7"/>
    </reaction>
</comment>
<dbReference type="Gene3D" id="1.10.8.60">
    <property type="match status" value="1"/>
</dbReference>
<comment type="similarity">
    <text evidence="7">Belongs to the DNA polymerase HolA subunit family.</text>
</comment>
<organism evidence="12 13">
    <name type="scientific">Neptunicella marina</name>
    <dbReference type="NCBI Taxonomy" id="2125989"/>
    <lineage>
        <taxon>Bacteria</taxon>
        <taxon>Pseudomonadati</taxon>
        <taxon>Pseudomonadota</taxon>
        <taxon>Gammaproteobacteria</taxon>
        <taxon>Alteromonadales</taxon>
        <taxon>Alteromonadaceae</taxon>
        <taxon>Neptunicella</taxon>
    </lineage>
</organism>
<reference evidence="12" key="1">
    <citation type="journal article" date="2018" name="Int. J. Syst. Evol. Microbiol.">
        <title>Neptunicella marina gen. nov., sp. nov., isolated from surface seawater.</title>
        <authorList>
            <person name="Liu X."/>
            <person name="Lai Q."/>
            <person name="Du Y."/>
            <person name="Zhang X."/>
            <person name="Liu Z."/>
            <person name="Sun F."/>
            <person name="Shao Z."/>
        </authorList>
    </citation>
    <scope>NUCLEOTIDE SEQUENCE</scope>
    <source>
        <strain evidence="12">S27-2</strain>
    </source>
</reference>
<evidence type="ECO:0000259" key="10">
    <source>
        <dbReference type="Pfam" id="PF06144"/>
    </source>
</evidence>
<evidence type="ECO:0000256" key="2">
    <source>
        <dbReference type="ARBA" id="ARBA00017703"/>
    </source>
</evidence>
<evidence type="ECO:0000256" key="7">
    <source>
        <dbReference type="ARBA" id="ARBA00034754"/>
    </source>
</evidence>
<evidence type="ECO:0000256" key="3">
    <source>
        <dbReference type="ARBA" id="ARBA00022679"/>
    </source>
</evidence>
<name>A0A8J6IKR8_9ALTE</name>
<dbReference type="NCBIfam" id="TIGR01128">
    <property type="entry name" value="holA"/>
    <property type="match status" value="1"/>
</dbReference>
<evidence type="ECO:0000313" key="12">
    <source>
        <dbReference type="EMBL" id="MBC3764560.1"/>
    </source>
</evidence>
<dbReference type="InterPro" id="IPR027417">
    <property type="entry name" value="P-loop_NTPase"/>
</dbReference>
<dbReference type="RefSeq" id="WP_186505027.1">
    <property type="nucleotide sequence ID" value="NZ_JACNEP010000001.1"/>
</dbReference>
<evidence type="ECO:0000256" key="4">
    <source>
        <dbReference type="ARBA" id="ARBA00022695"/>
    </source>
</evidence>
<keyword evidence="6" id="KW-0239">DNA-directed DNA polymerase</keyword>
<comment type="caution">
    <text evidence="12">The sequence shown here is derived from an EMBL/GenBank/DDBJ whole genome shotgun (WGS) entry which is preliminary data.</text>
</comment>
<evidence type="ECO:0000256" key="9">
    <source>
        <dbReference type="NCBIfam" id="TIGR01128"/>
    </source>
</evidence>